<evidence type="ECO:0000313" key="2">
    <source>
        <dbReference type="Proteomes" id="UP001197247"/>
    </source>
</evidence>
<evidence type="ECO:0008006" key="3">
    <source>
        <dbReference type="Google" id="ProtNLM"/>
    </source>
</evidence>
<gene>
    <name evidence="1" type="ORF">KIH74_27960</name>
</gene>
<name>A0ABS5TR76_9ACTN</name>
<dbReference type="RefSeq" id="WP_214159352.1">
    <property type="nucleotide sequence ID" value="NZ_JAHBAY010000014.1"/>
</dbReference>
<organism evidence="1 2">
    <name type="scientific">Kineosporia corallincola</name>
    <dbReference type="NCBI Taxonomy" id="2835133"/>
    <lineage>
        <taxon>Bacteria</taxon>
        <taxon>Bacillati</taxon>
        <taxon>Actinomycetota</taxon>
        <taxon>Actinomycetes</taxon>
        <taxon>Kineosporiales</taxon>
        <taxon>Kineosporiaceae</taxon>
        <taxon>Kineosporia</taxon>
    </lineage>
</organism>
<dbReference type="InterPro" id="IPR025683">
    <property type="entry name" value="Protein_beta"/>
</dbReference>
<evidence type="ECO:0000313" key="1">
    <source>
        <dbReference type="EMBL" id="MBT0772809.1"/>
    </source>
</evidence>
<reference evidence="1 2" key="1">
    <citation type="submission" date="2021-05" db="EMBL/GenBank/DDBJ databases">
        <title>Kineosporia and Streptomyces sp. nov. two new marine actinobacteria isolated from Coral.</title>
        <authorList>
            <person name="Buangrab K."/>
            <person name="Sutthacheep M."/>
            <person name="Yeemin T."/>
            <person name="Harunari E."/>
            <person name="Igarashi Y."/>
            <person name="Kanchanasin P."/>
            <person name="Tanasupawat S."/>
            <person name="Phongsopitanun W."/>
        </authorList>
    </citation>
    <scope>NUCLEOTIDE SEQUENCE [LARGE SCALE GENOMIC DNA]</scope>
    <source>
        <strain evidence="1 2">J2-2</strain>
    </source>
</reference>
<dbReference type="Pfam" id="PF14350">
    <property type="entry name" value="Beta_protein"/>
    <property type="match status" value="1"/>
</dbReference>
<accession>A0ABS5TR76</accession>
<sequence length="367" mass="40451">MRHFDGHSSTGGAGEGAVYVPVLQAHAGELAALKRMSAGTRARTCPLLEIVPDSGFRLHQPGGLRDWFEVLAANWPQRVMVDGHHLRPPETRGRTGLGTIVEEARGLAGQMVPVIRLDADEPTRADARAALRTNENGIAVRIRVGPRELVTAGEELILRLRALLGQIRATVASVDLVIDLELVEDDAVARLAARHLSRFIDRLPAVQSYRSVIVTSGTFPPHLGKVRSWTLTPIIRYDVAVWEFLKAEQPQRMPVYGDYAISHPVRYAPSSGNWRPAPQLRYTTPMNWLVLRGTQRGDPRRHGQFFEICRQISQHPDFSDGLGPADRCIAEPERHLAGPGGGKLWKELGIAHHADFVVDSIGRSGLP</sequence>
<dbReference type="EMBL" id="JAHBAY010000014">
    <property type="protein sequence ID" value="MBT0772809.1"/>
    <property type="molecule type" value="Genomic_DNA"/>
</dbReference>
<proteinExistence type="predicted"/>
<dbReference type="Proteomes" id="UP001197247">
    <property type="component" value="Unassembled WGS sequence"/>
</dbReference>
<comment type="caution">
    <text evidence="1">The sequence shown here is derived from an EMBL/GenBank/DDBJ whole genome shotgun (WGS) entry which is preliminary data.</text>
</comment>
<protein>
    <recommendedName>
        <fullName evidence="3">Beta protein</fullName>
    </recommendedName>
</protein>
<keyword evidence="2" id="KW-1185">Reference proteome</keyword>